<dbReference type="RefSeq" id="WP_104058353.1">
    <property type="nucleotide sequence ID" value="NZ_PREZ01000004.1"/>
</dbReference>
<evidence type="ECO:0000313" key="7">
    <source>
        <dbReference type="Proteomes" id="UP000239047"/>
    </source>
</evidence>
<gene>
    <name evidence="6" type="ORF">C4B60_12575</name>
</gene>
<dbReference type="PANTHER" id="PTHR11699">
    <property type="entry name" value="ALDEHYDE DEHYDROGENASE-RELATED"/>
    <property type="match status" value="1"/>
</dbReference>
<dbReference type="Gene3D" id="3.40.309.10">
    <property type="entry name" value="Aldehyde Dehydrogenase, Chain A, domain 2"/>
    <property type="match status" value="1"/>
</dbReference>
<reference evidence="6 7" key="1">
    <citation type="submission" date="2018-02" db="EMBL/GenBank/DDBJ databases">
        <title>Jeotgalibacillus proteolyticum sp. nov. a protease producing bacterium isolated from ocean sediments of Laizhou Bay.</title>
        <authorList>
            <person name="Li Y."/>
        </authorList>
    </citation>
    <scope>NUCLEOTIDE SEQUENCE [LARGE SCALE GENOMIC DNA]</scope>
    <source>
        <strain evidence="6 7">22-7</strain>
    </source>
</reference>
<sequence length="498" mass="53553">MSSIVKTDMQKWMDKTEVSSYQNFINGKWVSSSSGETYALYHSANYEQTIGEFPKSTKEDVDQAVKAAHTAFKAWTATPGPERGAILNEFANLLEKNKEEMAFRLSAEQGKPLNESLGEVGRAVKEARYGAGEAFRIEGETLPGERGNVWNSTIRQSTGVIAAIAPWNFPVVTPVRKIIPALAFGCTVVYKPASVTPWTSILLMELLSEAGVPAGVVNLIIGSGSEAGNPLIEHPLVKGISFTGSSELGKKINGSAGQRLVKTQLELGGKNPAVVLDYKNPQEVAAQIVSAAFACSGQRCTSISRVVVTKDKKEELTKALVEETKKLVVGPAWQEDANVGPLINKSHLESVQGYVKSAKEEGARLLYGGEILKEGEFASGAYMVPAIFDQVSPEMKVAKEEIFGPVLIVLEVEDAKEALEVANGVQYGLAAAIFTDQLQEAFQFAEQAEAGMVHVNHGTASAAHLPFGGIKQSGAGAFSIGHTNIEFYTNVKSVYFQY</sequence>
<dbReference type="EMBL" id="PREZ01000004">
    <property type="protein sequence ID" value="PPA70403.1"/>
    <property type="molecule type" value="Genomic_DNA"/>
</dbReference>
<evidence type="ECO:0000256" key="2">
    <source>
        <dbReference type="ARBA" id="ARBA00023002"/>
    </source>
</evidence>
<dbReference type="Pfam" id="PF00171">
    <property type="entry name" value="Aldedh"/>
    <property type="match status" value="1"/>
</dbReference>
<dbReference type="OrthoDB" id="9762913at2"/>
<dbReference type="Gene3D" id="3.40.605.10">
    <property type="entry name" value="Aldehyde Dehydrogenase, Chain A, domain 1"/>
    <property type="match status" value="1"/>
</dbReference>
<keyword evidence="2 4" id="KW-0560">Oxidoreductase</keyword>
<feature type="active site" evidence="3">
    <location>
        <position position="266"/>
    </location>
</feature>
<dbReference type="InterPro" id="IPR016163">
    <property type="entry name" value="Ald_DH_C"/>
</dbReference>
<dbReference type="FunFam" id="3.40.605.10:FF:000007">
    <property type="entry name" value="NAD/NADP-dependent betaine aldehyde dehydrogenase"/>
    <property type="match status" value="1"/>
</dbReference>
<dbReference type="PROSITE" id="PS00687">
    <property type="entry name" value="ALDEHYDE_DEHYDR_GLU"/>
    <property type="match status" value="1"/>
</dbReference>
<dbReference type="InterPro" id="IPR016161">
    <property type="entry name" value="Ald_DH/histidinol_DH"/>
</dbReference>
<dbReference type="AlphaFoldDB" id="A0A2S5GBY3"/>
<organism evidence="6 7">
    <name type="scientific">Jeotgalibacillus proteolyticus</name>
    <dbReference type="NCBI Taxonomy" id="2082395"/>
    <lineage>
        <taxon>Bacteria</taxon>
        <taxon>Bacillati</taxon>
        <taxon>Bacillota</taxon>
        <taxon>Bacilli</taxon>
        <taxon>Bacillales</taxon>
        <taxon>Caryophanaceae</taxon>
        <taxon>Jeotgalibacillus</taxon>
    </lineage>
</organism>
<accession>A0A2S5GBY3</accession>
<evidence type="ECO:0000259" key="5">
    <source>
        <dbReference type="Pfam" id="PF00171"/>
    </source>
</evidence>
<feature type="domain" description="Aldehyde dehydrogenase" evidence="5">
    <location>
        <begin position="29"/>
        <end position="494"/>
    </location>
</feature>
<evidence type="ECO:0000313" key="6">
    <source>
        <dbReference type="EMBL" id="PPA70403.1"/>
    </source>
</evidence>
<evidence type="ECO:0000256" key="1">
    <source>
        <dbReference type="ARBA" id="ARBA00009986"/>
    </source>
</evidence>
<name>A0A2S5GBY3_9BACL</name>
<comment type="similarity">
    <text evidence="1 4">Belongs to the aldehyde dehydrogenase family.</text>
</comment>
<evidence type="ECO:0000256" key="4">
    <source>
        <dbReference type="RuleBase" id="RU003345"/>
    </source>
</evidence>
<dbReference type="InterPro" id="IPR015590">
    <property type="entry name" value="Aldehyde_DH_dom"/>
</dbReference>
<protein>
    <submittedName>
        <fullName evidence="6">Aldehyde dehydrogenase</fullName>
    </submittedName>
</protein>
<keyword evidence="7" id="KW-1185">Reference proteome</keyword>
<evidence type="ECO:0000256" key="3">
    <source>
        <dbReference type="PROSITE-ProRule" id="PRU10007"/>
    </source>
</evidence>
<dbReference type="InterPro" id="IPR016162">
    <property type="entry name" value="Ald_DH_N"/>
</dbReference>
<proteinExistence type="inferred from homology"/>
<dbReference type="Proteomes" id="UP000239047">
    <property type="component" value="Unassembled WGS sequence"/>
</dbReference>
<dbReference type="InterPro" id="IPR029510">
    <property type="entry name" value="Ald_DH_CS_GLU"/>
</dbReference>
<dbReference type="GO" id="GO:0016620">
    <property type="term" value="F:oxidoreductase activity, acting on the aldehyde or oxo group of donors, NAD or NADP as acceptor"/>
    <property type="evidence" value="ECO:0007669"/>
    <property type="project" value="InterPro"/>
</dbReference>
<dbReference type="SUPFAM" id="SSF53720">
    <property type="entry name" value="ALDH-like"/>
    <property type="match status" value="1"/>
</dbReference>
<dbReference type="FunFam" id="3.40.309.10:FF:000002">
    <property type="entry name" value="Methylmalonate-semialdehyde dehydrogenase (Acylating)"/>
    <property type="match status" value="1"/>
</dbReference>
<comment type="caution">
    <text evidence="6">The sequence shown here is derived from an EMBL/GenBank/DDBJ whole genome shotgun (WGS) entry which is preliminary data.</text>
</comment>